<keyword evidence="4" id="KW-1003">Cell membrane</keyword>
<evidence type="ECO:0000256" key="6">
    <source>
        <dbReference type="ARBA" id="ARBA00022679"/>
    </source>
</evidence>
<dbReference type="Gene3D" id="1.10.287.130">
    <property type="match status" value="1"/>
</dbReference>
<dbReference type="SMART" id="SM00065">
    <property type="entry name" value="GAF"/>
    <property type="match status" value="1"/>
</dbReference>
<dbReference type="InterPro" id="IPR001789">
    <property type="entry name" value="Sig_transdc_resp-reg_receiver"/>
</dbReference>
<dbReference type="FunFam" id="3.30.565.10:FF:000010">
    <property type="entry name" value="Sensor histidine kinase RcsC"/>
    <property type="match status" value="1"/>
</dbReference>
<reference evidence="23" key="1">
    <citation type="submission" date="2016-10" db="EMBL/GenBank/DDBJ databases">
        <authorList>
            <person name="Varghese N."/>
            <person name="Submissions S."/>
        </authorList>
    </citation>
    <scope>NUCLEOTIDE SEQUENCE [LARGE SCALE GENOMIC DNA]</scope>
    <source>
        <strain evidence="23">DSM 173</strain>
    </source>
</reference>
<dbReference type="InterPro" id="IPR000014">
    <property type="entry name" value="PAS"/>
</dbReference>
<dbReference type="SUPFAM" id="SSF55785">
    <property type="entry name" value="PYP-like sensor domain (PAS domain)"/>
    <property type="match status" value="3"/>
</dbReference>
<evidence type="ECO:0000256" key="7">
    <source>
        <dbReference type="ARBA" id="ARBA00022692"/>
    </source>
</evidence>
<feature type="coiled-coil region" evidence="16">
    <location>
        <begin position="630"/>
        <end position="661"/>
    </location>
</feature>
<dbReference type="Pfam" id="PF13185">
    <property type="entry name" value="GAF_2"/>
    <property type="match status" value="1"/>
</dbReference>
<dbReference type="FunFam" id="1.10.287.130:FF:000003">
    <property type="entry name" value="Histidine kinase"/>
    <property type="match status" value="1"/>
</dbReference>
<gene>
    <name evidence="22" type="ORF">SAMN05421644_101120</name>
</gene>
<dbReference type="CDD" id="cd00088">
    <property type="entry name" value="HPT"/>
    <property type="match status" value="1"/>
</dbReference>
<dbReference type="InterPro" id="IPR029016">
    <property type="entry name" value="GAF-like_dom_sf"/>
</dbReference>
<dbReference type="PRINTS" id="PR00344">
    <property type="entry name" value="BCTRLSENSOR"/>
</dbReference>
<evidence type="ECO:0000256" key="11">
    <source>
        <dbReference type="ARBA" id="ARBA00022989"/>
    </source>
</evidence>
<dbReference type="InterPro" id="IPR035965">
    <property type="entry name" value="PAS-like_dom_sf"/>
</dbReference>
<dbReference type="InterPro" id="IPR013655">
    <property type="entry name" value="PAS_fold_3"/>
</dbReference>
<evidence type="ECO:0000259" key="17">
    <source>
        <dbReference type="PROSITE" id="PS50109"/>
    </source>
</evidence>
<evidence type="ECO:0000256" key="12">
    <source>
        <dbReference type="ARBA" id="ARBA00023012"/>
    </source>
</evidence>
<dbReference type="SMART" id="SM00387">
    <property type="entry name" value="HATPase_c"/>
    <property type="match status" value="1"/>
</dbReference>
<comment type="catalytic activity">
    <reaction evidence="1">
        <text>ATP + protein L-histidine = ADP + protein N-phospho-L-histidine.</text>
        <dbReference type="EC" id="2.7.13.3"/>
    </reaction>
</comment>
<evidence type="ECO:0000256" key="15">
    <source>
        <dbReference type="PROSITE-ProRule" id="PRU00169"/>
    </source>
</evidence>
<keyword evidence="23" id="KW-1185">Reference proteome</keyword>
<dbReference type="Gene3D" id="3.30.565.10">
    <property type="entry name" value="Histidine kinase-like ATPase, C-terminal domain"/>
    <property type="match status" value="1"/>
</dbReference>
<feature type="coiled-coil region" evidence="16">
    <location>
        <begin position="43"/>
        <end position="77"/>
    </location>
</feature>
<evidence type="ECO:0000259" key="18">
    <source>
        <dbReference type="PROSITE" id="PS50110"/>
    </source>
</evidence>
<evidence type="ECO:0000256" key="5">
    <source>
        <dbReference type="ARBA" id="ARBA00022553"/>
    </source>
</evidence>
<dbReference type="GO" id="GO:0005524">
    <property type="term" value="F:ATP binding"/>
    <property type="evidence" value="ECO:0007669"/>
    <property type="project" value="UniProtKB-KW"/>
</dbReference>
<dbReference type="InterPro" id="IPR011006">
    <property type="entry name" value="CheY-like_superfamily"/>
</dbReference>
<dbReference type="PROSITE" id="PS50109">
    <property type="entry name" value="HIS_KIN"/>
    <property type="match status" value="1"/>
</dbReference>
<dbReference type="RefSeq" id="WP_091331471.1">
    <property type="nucleotide sequence ID" value="NZ_FNOW01000001.1"/>
</dbReference>
<feature type="modified residue" description="4-aspartylphosphate" evidence="15">
    <location>
        <position position="1107"/>
    </location>
</feature>
<dbReference type="PANTHER" id="PTHR45339:SF1">
    <property type="entry name" value="HYBRID SIGNAL TRANSDUCTION HISTIDINE KINASE J"/>
    <property type="match status" value="1"/>
</dbReference>
<dbReference type="PROSITE" id="PS50112">
    <property type="entry name" value="PAS"/>
    <property type="match status" value="1"/>
</dbReference>
<dbReference type="InterPro" id="IPR003594">
    <property type="entry name" value="HATPase_dom"/>
</dbReference>
<evidence type="ECO:0000256" key="14">
    <source>
        <dbReference type="PROSITE-ProRule" id="PRU00110"/>
    </source>
</evidence>
<sequence length="1330" mass="148927">MAAHTNPPKPSELPEVRARARKALDRGDLEWAERRLARGEIGLSELTENLLIYQAELELQNIELRETQAAVERIANRYSALFYGVPQPILVVDRHGLILVSNHAGDRLFALREKHKRQHYLPRLVARQSDMVLDDTLQRAWVDGEAHCDEVHFLTTNGGNFIGELHVMRVPSEDEENQYNLVCSIIDLTAHLQHEAEIHAAYARLRDSETRYRMLADYSADWDYWMGPDGRYLYVSPACEPICGYAPEDFLADSELMNCLLHPDDYDLWLDHQCDIQGSCDPAPHSQLQLRLQRPDGSLCWIEHSCRPVYDVDGTYQGRRGVNRDITERKHSELLMDLQQRRAEALLELPQVADQFDEVEFMQRGLLCAESLTGSLIGFIHLVNSDQETIELVAWSQATVETGGCQLPPNAIHYSISQAGAWADALRQRSPITCNDYPQYLGKAGLPPNHAPLHRFLTIPVIEGGLVRMLAGVGNKATDYSELDVESVQLIANSIWRTVRQRRAEQALRLNEARFRRLSMLMSDIVYSCIEVTPNRFKLDWVNGAVETITGHTREAILSMGTWRRLVVLDDRPLFDQHQAELQEESISSCQLRLRRRDGGNAWVELINQCLVDECGARRLYGGVKDIGERKLAEQQLQQYARRMELQNHELDQALAQAEASTQAKSQFLANMSHEIRTPMNGVIGITRLLLDTNLDAEQRRLAEIVRDSGENLLTLINDILDFSKIEAGKLELEHLEFDLRLLIEEVLEMMAFNAHEKDLELTYCIAPNVPTAVRGDPRYLRQVIINLMGNAIKFTSQGEVGIQLSLMRAEAERVLIRFEVHDSGIGIAQDKINKLFTAFNQVDSSTTRRFGGTGLGLVIAKQLAELMNGEIGLESQPGKGSRFWFTAELERLALTLPAKQSDDLARLKVLVVDDHSDNRTQAATLLRSWGCQVAVAARAGDALRVLHQAAQAGAPFDVALIDLRMPDPNGLQLARLIKQEWTIRDTQLVLLTALAKREDAARLESADFTGYVTKPLRQHLLRACLQRLLGRAAAPALPVVADPWLDAQPLEYPQARILLVDDNATNQIVARGILEKLGYPTPDVASNGLEALEALARTRYDLVLMDGQMPELDGFETARFIRDGAVGVLDRQVPIIAMTALVMPGDVRRCLEAGMDAYISKPVRPQELRQIIAEQLRRNDHARAASTEGQRLSSLPEAEGFAAFDTAEAAEIETALVSFDAEDMLGRVMGERSIACEVIAQFQLDAAERLRELRAALTAADRVSVRRKAHSLAGLAANVSAPRLHGLAAKLEDIAECADATAEAERLTQCMEQEFAGLQTLLLDWMPHP</sequence>
<evidence type="ECO:0000256" key="16">
    <source>
        <dbReference type="SAM" id="Coils"/>
    </source>
</evidence>
<dbReference type="SMART" id="SM00091">
    <property type="entry name" value="PAS"/>
    <property type="match status" value="3"/>
</dbReference>
<dbReference type="GO" id="GO:0005886">
    <property type="term" value="C:plasma membrane"/>
    <property type="evidence" value="ECO:0007669"/>
    <property type="project" value="UniProtKB-SubCell"/>
</dbReference>
<dbReference type="Pfam" id="PF02518">
    <property type="entry name" value="HATPase_c"/>
    <property type="match status" value="1"/>
</dbReference>
<dbReference type="Gene3D" id="3.40.50.2300">
    <property type="match status" value="2"/>
</dbReference>
<dbReference type="CDD" id="cd00082">
    <property type="entry name" value="HisKA"/>
    <property type="match status" value="1"/>
</dbReference>
<dbReference type="CDD" id="cd17546">
    <property type="entry name" value="REC_hyHK_CKI1_RcsC-like"/>
    <property type="match status" value="1"/>
</dbReference>
<feature type="domain" description="PAS" evidence="19">
    <location>
        <begin position="208"/>
        <end position="267"/>
    </location>
</feature>
<evidence type="ECO:0000259" key="19">
    <source>
        <dbReference type="PROSITE" id="PS50112"/>
    </source>
</evidence>
<dbReference type="CDD" id="cd16922">
    <property type="entry name" value="HATPase_EvgS-ArcB-TorS-like"/>
    <property type="match status" value="1"/>
</dbReference>
<feature type="modified residue" description="Phosphohistidine" evidence="14">
    <location>
        <position position="1271"/>
    </location>
</feature>
<evidence type="ECO:0000256" key="10">
    <source>
        <dbReference type="ARBA" id="ARBA00022840"/>
    </source>
</evidence>
<organism evidence="22 23">
    <name type="scientific">Allochromatium warmingii</name>
    <name type="common">Chromatium warmingii</name>
    <dbReference type="NCBI Taxonomy" id="61595"/>
    <lineage>
        <taxon>Bacteria</taxon>
        <taxon>Pseudomonadati</taxon>
        <taxon>Pseudomonadota</taxon>
        <taxon>Gammaproteobacteria</taxon>
        <taxon>Chromatiales</taxon>
        <taxon>Chromatiaceae</taxon>
        <taxon>Allochromatium</taxon>
    </lineage>
</organism>
<dbReference type="SUPFAM" id="SSF52172">
    <property type="entry name" value="CheY-like"/>
    <property type="match status" value="2"/>
</dbReference>
<keyword evidence="7" id="KW-0812">Transmembrane</keyword>
<feature type="domain" description="Response regulatory" evidence="18">
    <location>
        <begin position="1057"/>
        <end position="1177"/>
    </location>
</feature>
<evidence type="ECO:0000256" key="13">
    <source>
        <dbReference type="ARBA" id="ARBA00023136"/>
    </source>
</evidence>
<dbReference type="InterPro" id="IPR000700">
    <property type="entry name" value="PAS-assoc_C"/>
</dbReference>
<dbReference type="Pfam" id="PF00512">
    <property type="entry name" value="HisKA"/>
    <property type="match status" value="1"/>
</dbReference>
<evidence type="ECO:0000259" key="20">
    <source>
        <dbReference type="PROSITE" id="PS50113"/>
    </source>
</evidence>
<dbReference type="SMART" id="SM00448">
    <property type="entry name" value="REC"/>
    <property type="match status" value="2"/>
</dbReference>
<feature type="modified residue" description="4-aspartylphosphate" evidence="15">
    <location>
        <position position="963"/>
    </location>
</feature>
<dbReference type="SMART" id="SM00388">
    <property type="entry name" value="HisKA"/>
    <property type="match status" value="1"/>
</dbReference>
<feature type="domain" description="PAC" evidence="20">
    <location>
        <begin position="588"/>
        <end position="639"/>
    </location>
</feature>
<protein>
    <recommendedName>
        <fullName evidence="3">histidine kinase</fullName>
        <ecNumber evidence="3">2.7.13.3</ecNumber>
    </recommendedName>
</protein>
<dbReference type="OrthoDB" id="9810730at2"/>
<evidence type="ECO:0000256" key="8">
    <source>
        <dbReference type="ARBA" id="ARBA00022741"/>
    </source>
</evidence>
<dbReference type="Pfam" id="PF08447">
    <property type="entry name" value="PAS_3"/>
    <property type="match status" value="2"/>
</dbReference>
<dbReference type="PROSITE" id="PS50110">
    <property type="entry name" value="RESPONSE_REGULATORY"/>
    <property type="match status" value="2"/>
</dbReference>
<comment type="subcellular location">
    <subcellularLocation>
        <location evidence="2">Cell membrane</location>
        <topology evidence="2">Multi-pass membrane protein</topology>
    </subcellularLocation>
</comment>
<dbReference type="PROSITE" id="PS50113">
    <property type="entry name" value="PAC"/>
    <property type="match status" value="2"/>
</dbReference>
<dbReference type="Gene3D" id="1.20.120.160">
    <property type="entry name" value="HPT domain"/>
    <property type="match status" value="1"/>
</dbReference>
<keyword evidence="9" id="KW-0418">Kinase</keyword>
<dbReference type="Proteomes" id="UP000198672">
    <property type="component" value="Unassembled WGS sequence"/>
</dbReference>
<dbReference type="NCBIfam" id="TIGR00229">
    <property type="entry name" value="sensory_box"/>
    <property type="match status" value="3"/>
</dbReference>
<dbReference type="GO" id="GO:0000155">
    <property type="term" value="F:phosphorelay sensor kinase activity"/>
    <property type="evidence" value="ECO:0007669"/>
    <property type="project" value="InterPro"/>
</dbReference>
<evidence type="ECO:0000313" key="22">
    <source>
        <dbReference type="EMBL" id="SDX33364.1"/>
    </source>
</evidence>
<evidence type="ECO:0000259" key="21">
    <source>
        <dbReference type="PROSITE" id="PS50894"/>
    </source>
</evidence>
<evidence type="ECO:0000256" key="2">
    <source>
        <dbReference type="ARBA" id="ARBA00004651"/>
    </source>
</evidence>
<keyword evidence="11" id="KW-1133">Transmembrane helix</keyword>
<evidence type="ECO:0000313" key="23">
    <source>
        <dbReference type="Proteomes" id="UP000198672"/>
    </source>
</evidence>
<name>A0A1H3AW79_ALLWA</name>
<dbReference type="InterPro" id="IPR003018">
    <property type="entry name" value="GAF"/>
</dbReference>
<dbReference type="InterPro" id="IPR036890">
    <property type="entry name" value="HATPase_C_sf"/>
</dbReference>
<accession>A0A1H3AW79</accession>
<evidence type="ECO:0000256" key="9">
    <source>
        <dbReference type="ARBA" id="ARBA00022777"/>
    </source>
</evidence>
<feature type="domain" description="PAC" evidence="20">
    <location>
        <begin position="286"/>
        <end position="338"/>
    </location>
</feature>
<keyword evidence="10" id="KW-0067">ATP-binding</keyword>
<feature type="domain" description="Response regulatory" evidence="18">
    <location>
        <begin position="909"/>
        <end position="1030"/>
    </location>
</feature>
<dbReference type="InterPro" id="IPR001610">
    <property type="entry name" value="PAC"/>
</dbReference>
<dbReference type="EC" id="2.7.13.3" evidence="3"/>
<feature type="domain" description="Histidine kinase" evidence="17">
    <location>
        <begin position="671"/>
        <end position="892"/>
    </location>
</feature>
<dbReference type="InterPro" id="IPR008207">
    <property type="entry name" value="Sig_transdc_His_kin_Hpt_dom"/>
</dbReference>
<dbReference type="InterPro" id="IPR003661">
    <property type="entry name" value="HisK_dim/P_dom"/>
</dbReference>
<dbReference type="Pfam" id="PF01627">
    <property type="entry name" value="Hpt"/>
    <property type="match status" value="1"/>
</dbReference>
<evidence type="ECO:0000256" key="4">
    <source>
        <dbReference type="ARBA" id="ARBA00022475"/>
    </source>
</evidence>
<keyword evidence="5 15" id="KW-0597">Phosphoprotein</keyword>
<keyword evidence="6" id="KW-0808">Transferase</keyword>
<dbReference type="SUPFAM" id="SSF55874">
    <property type="entry name" value="ATPase domain of HSP90 chaperone/DNA topoisomerase II/histidine kinase"/>
    <property type="match status" value="1"/>
</dbReference>
<dbReference type="InterPro" id="IPR004358">
    <property type="entry name" value="Sig_transdc_His_kin-like_C"/>
</dbReference>
<dbReference type="InterPro" id="IPR005467">
    <property type="entry name" value="His_kinase_dom"/>
</dbReference>
<dbReference type="CDD" id="cd00130">
    <property type="entry name" value="PAS"/>
    <property type="match status" value="3"/>
</dbReference>
<dbReference type="PROSITE" id="PS50894">
    <property type="entry name" value="HPT"/>
    <property type="match status" value="1"/>
</dbReference>
<keyword evidence="8" id="KW-0547">Nucleotide-binding</keyword>
<dbReference type="SUPFAM" id="SSF55781">
    <property type="entry name" value="GAF domain-like"/>
    <property type="match status" value="1"/>
</dbReference>
<keyword evidence="16" id="KW-0175">Coiled coil</keyword>
<dbReference type="InterPro" id="IPR036641">
    <property type="entry name" value="HPT_dom_sf"/>
</dbReference>
<proteinExistence type="predicted"/>
<dbReference type="Pfam" id="PF13426">
    <property type="entry name" value="PAS_9"/>
    <property type="match status" value="1"/>
</dbReference>
<dbReference type="SUPFAM" id="SSF47226">
    <property type="entry name" value="Histidine-containing phosphotransfer domain, HPT domain"/>
    <property type="match status" value="1"/>
</dbReference>
<dbReference type="PANTHER" id="PTHR45339">
    <property type="entry name" value="HYBRID SIGNAL TRANSDUCTION HISTIDINE KINASE J"/>
    <property type="match status" value="1"/>
</dbReference>
<dbReference type="InterPro" id="IPR036097">
    <property type="entry name" value="HisK_dim/P_sf"/>
</dbReference>
<dbReference type="EMBL" id="FNOW01000001">
    <property type="protein sequence ID" value="SDX33364.1"/>
    <property type="molecule type" value="Genomic_DNA"/>
</dbReference>
<evidence type="ECO:0000256" key="1">
    <source>
        <dbReference type="ARBA" id="ARBA00000085"/>
    </source>
</evidence>
<keyword evidence="13" id="KW-0472">Membrane</keyword>
<dbReference type="Pfam" id="PF00072">
    <property type="entry name" value="Response_reg"/>
    <property type="match status" value="2"/>
</dbReference>
<feature type="domain" description="HPt" evidence="21">
    <location>
        <begin position="1232"/>
        <end position="1326"/>
    </location>
</feature>
<keyword evidence="12" id="KW-0902">Two-component regulatory system</keyword>
<dbReference type="Gene3D" id="3.30.450.40">
    <property type="match status" value="1"/>
</dbReference>
<evidence type="ECO:0000256" key="3">
    <source>
        <dbReference type="ARBA" id="ARBA00012438"/>
    </source>
</evidence>
<dbReference type="Gene3D" id="3.30.450.20">
    <property type="entry name" value="PAS domain"/>
    <property type="match status" value="3"/>
</dbReference>
<dbReference type="SMART" id="SM00086">
    <property type="entry name" value="PAC"/>
    <property type="match status" value="3"/>
</dbReference>
<dbReference type="SUPFAM" id="SSF47384">
    <property type="entry name" value="Homodimeric domain of signal transducing histidine kinase"/>
    <property type="match status" value="1"/>
</dbReference>
<dbReference type="STRING" id="61595.SAMN05421644_101120"/>